<feature type="region of interest" description="Disordered" evidence="15">
    <location>
        <begin position="281"/>
        <end position="340"/>
    </location>
</feature>
<gene>
    <name evidence="17" type="ORF">PENSUB_3769</name>
</gene>
<keyword evidence="6" id="KW-0158">Chromosome</keyword>
<feature type="compositionally biased region" description="Polar residues" evidence="15">
    <location>
        <begin position="509"/>
        <end position="523"/>
    </location>
</feature>
<sequence length="706" mass="79639">MPPKKARSSSPATERRERLTLAKLASYDDVATDALVDHVRLQLTFGTQSHDTDHFFLQAYFWTTTRKNRNKYGPARGIHDDDVGHILLHDVVVAKDIPTAERKLLELPGLRKYQANLPSPREKEWFRRHLRKYIQMYHPDCPFEVTTTNRYIITQHEAAICARKFIKAGQEIKYLAGTLVAMTKEEEMDLGLTRKDFSVVMSSRRKTPSFFLGPARFANHDCDANGRLVTRGTEGMSVMATRDIHEGEEITVSYGEDYFGIDNCECLCMTCEHSVRNGWSPQVESDENDEETSPILLDEDGPGDHKSGSKKRRRDSDPDTEDLSSVCSTPNKRAKFHRQTSKLREEICMADLTAQSTTTPESYNPLTPESDLDTSVLPISVAGDRQVSKLRQEIIVTEGVQSPPETLVPSTQETNQTNQSQSKTDIAVIDTDAVTLIDPTTITNPAADGPADCHSPSSTDESRQSSSSSLPTSVDETGIKVKTEESAESSRLDPSQETIIGEGRPDTPITGQPETPISLPRSPTLSEILGLSHSFEPDDAQTLGEKKRKPRRKRNWAIVASVETEVPVTRSPGDYTKTSRLLAQKYDRWVDCQTCESWFVQSNSYQTRRECPRCERHSKIYGFQWPKTEKGADREERVMDHRTIHRFLSPDSEARVSRRDRGISFGVTPTPELSDARTETPTSDANEPRRNTRASRRRTRDLRMTM</sequence>
<dbReference type="InterPro" id="IPR041938">
    <property type="entry name" value="Hist-Lys_N-MTase_N"/>
</dbReference>
<evidence type="ECO:0000256" key="6">
    <source>
        <dbReference type="ARBA" id="ARBA00022454"/>
    </source>
</evidence>
<dbReference type="EC" id="2.1.1.372" evidence="12"/>
<dbReference type="InterPro" id="IPR001214">
    <property type="entry name" value="SET_dom"/>
</dbReference>
<name>A0A1Q5UEQ9_9EURO</name>
<evidence type="ECO:0000256" key="8">
    <source>
        <dbReference type="ARBA" id="ARBA00022679"/>
    </source>
</evidence>
<evidence type="ECO:0000256" key="9">
    <source>
        <dbReference type="ARBA" id="ARBA00022691"/>
    </source>
</evidence>
<evidence type="ECO:0000256" key="4">
    <source>
        <dbReference type="ARBA" id="ARBA00014232"/>
    </source>
</evidence>
<keyword evidence="8 17" id="KW-0808">Transferase</keyword>
<dbReference type="InterPro" id="IPR046341">
    <property type="entry name" value="SET_dom_sf"/>
</dbReference>
<feature type="compositionally biased region" description="Low complexity" evidence="15">
    <location>
        <begin position="410"/>
        <end position="424"/>
    </location>
</feature>
<comment type="function">
    <text evidence="1">Histone methyltransferase that trimethylates 'Lys-20' of histone H4 to form H4K20me3.</text>
</comment>
<evidence type="ECO:0000256" key="2">
    <source>
        <dbReference type="ARBA" id="ARBA00004123"/>
    </source>
</evidence>
<protein>
    <recommendedName>
        <fullName evidence="5">Histone-lysine N-methyltransferase SET9</fullName>
        <ecNumber evidence="12">2.1.1.372</ecNumber>
    </recommendedName>
    <alternativeName>
        <fullName evidence="4">Histone-lysine N-methyltransferase set9</fullName>
    </alternativeName>
    <alternativeName>
        <fullName evidence="13">SET domain protein 9</fullName>
    </alternativeName>
</protein>
<comment type="catalytic activity">
    <reaction evidence="14">
        <text>L-lysyl(20)-[histone H4] + 3 S-adenosyl-L-methionine = N(6),N(6),N(6)-trimethyl-L-lysyl(20)-[histone H4] + 3 S-adenosyl-L-homocysteine + 3 H(+)</text>
        <dbReference type="Rhea" id="RHEA:64456"/>
        <dbReference type="Rhea" id="RHEA-COMP:15554"/>
        <dbReference type="Rhea" id="RHEA-COMP:15998"/>
        <dbReference type="ChEBI" id="CHEBI:15378"/>
        <dbReference type="ChEBI" id="CHEBI:29969"/>
        <dbReference type="ChEBI" id="CHEBI:57856"/>
        <dbReference type="ChEBI" id="CHEBI:59789"/>
        <dbReference type="ChEBI" id="CHEBI:61961"/>
        <dbReference type="EC" id="2.1.1.372"/>
    </reaction>
</comment>
<keyword evidence="11" id="KW-0539">Nucleus</keyword>
<dbReference type="PANTHER" id="PTHR12977">
    <property type="entry name" value="SUPPRESSOR OF VARIEGATION 4-20-RELATED"/>
    <property type="match status" value="1"/>
</dbReference>
<evidence type="ECO:0000256" key="12">
    <source>
        <dbReference type="ARBA" id="ARBA00024057"/>
    </source>
</evidence>
<dbReference type="Proteomes" id="UP000186955">
    <property type="component" value="Unassembled WGS sequence"/>
</dbReference>
<comment type="subcellular location">
    <subcellularLocation>
        <location evidence="3">Chromosome</location>
    </subcellularLocation>
    <subcellularLocation>
        <location evidence="2">Nucleus</location>
    </subcellularLocation>
</comment>
<dbReference type="EMBL" id="MNBE01000310">
    <property type="protein sequence ID" value="OKP10949.1"/>
    <property type="molecule type" value="Genomic_DNA"/>
</dbReference>
<evidence type="ECO:0000256" key="3">
    <source>
        <dbReference type="ARBA" id="ARBA00004286"/>
    </source>
</evidence>
<evidence type="ECO:0000256" key="7">
    <source>
        <dbReference type="ARBA" id="ARBA00022603"/>
    </source>
</evidence>
<feature type="compositionally biased region" description="Basic and acidic residues" evidence="15">
    <location>
        <begin position="653"/>
        <end position="662"/>
    </location>
</feature>
<feature type="compositionally biased region" description="Basic residues" evidence="15">
    <location>
        <begin position="691"/>
        <end position="700"/>
    </location>
</feature>
<keyword evidence="18" id="KW-1185">Reference proteome</keyword>
<keyword evidence="7 17" id="KW-0489">Methyltransferase</keyword>
<reference evidence="17 18" key="1">
    <citation type="submission" date="2016-10" db="EMBL/GenBank/DDBJ databases">
        <title>Genome sequence of the ascomycete fungus Penicillium subrubescens.</title>
        <authorList>
            <person name="De Vries R.P."/>
            <person name="Peng M."/>
            <person name="Dilokpimol A."/>
            <person name="Hilden K."/>
            <person name="Makela M.R."/>
            <person name="Grigoriev I."/>
            <person name="Riley R."/>
            <person name="Granchi Z."/>
        </authorList>
    </citation>
    <scope>NUCLEOTIDE SEQUENCE [LARGE SCALE GENOMIC DNA]</scope>
    <source>
        <strain evidence="17 18">CBS 132785</strain>
    </source>
</reference>
<dbReference type="Pfam" id="PF00856">
    <property type="entry name" value="SET"/>
    <property type="match status" value="1"/>
</dbReference>
<dbReference type="InterPro" id="IPR039977">
    <property type="entry name" value="Suv4-20/Set9"/>
</dbReference>
<feature type="region of interest" description="Disordered" evidence="15">
    <location>
        <begin position="400"/>
        <end position="426"/>
    </location>
</feature>
<keyword evidence="9" id="KW-0949">S-adenosyl-L-methionine</keyword>
<dbReference type="PROSITE" id="PS51567">
    <property type="entry name" value="SAM_MT43_SUVAR420_1"/>
    <property type="match status" value="1"/>
</dbReference>
<feature type="domain" description="SET" evidence="16">
    <location>
        <begin position="141"/>
        <end position="255"/>
    </location>
</feature>
<dbReference type="PANTHER" id="PTHR12977:SF4">
    <property type="entry name" value="HISTONE-LYSINE N-METHYLTRANSFERASE KMT5B"/>
    <property type="match status" value="1"/>
</dbReference>
<organism evidence="17 18">
    <name type="scientific">Penicillium subrubescens</name>
    <dbReference type="NCBI Taxonomy" id="1316194"/>
    <lineage>
        <taxon>Eukaryota</taxon>
        <taxon>Fungi</taxon>
        <taxon>Dikarya</taxon>
        <taxon>Ascomycota</taxon>
        <taxon>Pezizomycotina</taxon>
        <taxon>Eurotiomycetes</taxon>
        <taxon>Eurotiomycetidae</taxon>
        <taxon>Eurotiales</taxon>
        <taxon>Aspergillaceae</taxon>
        <taxon>Penicillium</taxon>
    </lineage>
</organism>
<evidence type="ECO:0000256" key="15">
    <source>
        <dbReference type="SAM" id="MobiDB-lite"/>
    </source>
</evidence>
<dbReference type="GO" id="GO:0005634">
    <property type="term" value="C:nucleus"/>
    <property type="evidence" value="ECO:0007669"/>
    <property type="project" value="UniProtKB-SubCell"/>
</dbReference>
<dbReference type="SUPFAM" id="SSF82199">
    <property type="entry name" value="SET domain"/>
    <property type="match status" value="1"/>
</dbReference>
<dbReference type="Gene3D" id="2.170.270.10">
    <property type="entry name" value="SET domain"/>
    <property type="match status" value="1"/>
</dbReference>
<evidence type="ECO:0000256" key="5">
    <source>
        <dbReference type="ARBA" id="ARBA00015413"/>
    </source>
</evidence>
<dbReference type="AlphaFoldDB" id="A0A1Q5UEQ9"/>
<proteinExistence type="predicted"/>
<evidence type="ECO:0000256" key="11">
    <source>
        <dbReference type="ARBA" id="ARBA00023242"/>
    </source>
</evidence>
<feature type="compositionally biased region" description="Low complexity" evidence="15">
    <location>
        <begin position="455"/>
        <end position="473"/>
    </location>
</feature>
<comment type="caution">
    <text evidence="17">The sequence shown here is derived from an EMBL/GenBank/DDBJ whole genome shotgun (WGS) entry which is preliminary data.</text>
</comment>
<dbReference type="Gene3D" id="1.10.10.1700">
    <property type="entry name" value="Histone-lysine N-methyltransferase"/>
    <property type="match status" value="1"/>
</dbReference>
<dbReference type="CDD" id="cd10524">
    <property type="entry name" value="SET_Suv4-20-like"/>
    <property type="match status" value="1"/>
</dbReference>
<evidence type="ECO:0000259" key="16">
    <source>
        <dbReference type="PROSITE" id="PS50280"/>
    </source>
</evidence>
<dbReference type="InterPro" id="IPR025783">
    <property type="entry name" value="Set9_fungi"/>
</dbReference>
<dbReference type="SMART" id="SM00317">
    <property type="entry name" value="SET"/>
    <property type="match status" value="1"/>
</dbReference>
<feature type="compositionally biased region" description="Acidic residues" evidence="15">
    <location>
        <begin position="284"/>
        <end position="301"/>
    </location>
</feature>
<feature type="region of interest" description="Disordered" evidence="15">
    <location>
        <begin position="440"/>
        <end position="523"/>
    </location>
</feature>
<evidence type="ECO:0000256" key="1">
    <source>
        <dbReference type="ARBA" id="ARBA00001984"/>
    </source>
</evidence>
<feature type="region of interest" description="Disordered" evidence="15">
    <location>
        <begin position="653"/>
        <end position="706"/>
    </location>
</feature>
<feature type="compositionally biased region" description="Basic and acidic residues" evidence="15">
    <location>
        <begin position="477"/>
        <end position="491"/>
    </location>
</feature>
<evidence type="ECO:0000256" key="13">
    <source>
        <dbReference type="ARBA" id="ARBA00030653"/>
    </source>
</evidence>
<dbReference type="GO" id="GO:0140943">
    <property type="term" value="F:histone H4K20 trimethyltransferase activity"/>
    <property type="evidence" value="ECO:0007669"/>
    <property type="project" value="UniProtKB-EC"/>
</dbReference>
<evidence type="ECO:0000256" key="14">
    <source>
        <dbReference type="ARBA" id="ARBA00048081"/>
    </source>
</evidence>
<evidence type="ECO:0000313" key="17">
    <source>
        <dbReference type="EMBL" id="OKP10949.1"/>
    </source>
</evidence>
<dbReference type="GO" id="GO:0032259">
    <property type="term" value="P:methylation"/>
    <property type="evidence" value="ECO:0007669"/>
    <property type="project" value="UniProtKB-KW"/>
</dbReference>
<accession>A0A1Q5UEQ9</accession>
<evidence type="ECO:0000313" key="18">
    <source>
        <dbReference type="Proteomes" id="UP000186955"/>
    </source>
</evidence>
<dbReference type="STRING" id="1316194.A0A1Q5UEQ9"/>
<evidence type="ECO:0000256" key="10">
    <source>
        <dbReference type="ARBA" id="ARBA00022853"/>
    </source>
</evidence>
<dbReference type="PROSITE" id="PS50280">
    <property type="entry name" value="SET"/>
    <property type="match status" value="1"/>
</dbReference>
<dbReference type="GO" id="GO:0005694">
    <property type="term" value="C:chromosome"/>
    <property type="evidence" value="ECO:0007669"/>
    <property type="project" value="UniProtKB-SubCell"/>
</dbReference>
<keyword evidence="10" id="KW-0156">Chromatin regulator</keyword>